<dbReference type="EMBL" id="MLJW01000514">
    <property type="protein sequence ID" value="OIQ85875.1"/>
    <property type="molecule type" value="Genomic_DNA"/>
</dbReference>
<gene>
    <name evidence="1" type="ORF">GALL_322680</name>
</gene>
<protein>
    <submittedName>
        <fullName evidence="1">Uncharacterized protein</fullName>
    </submittedName>
</protein>
<proteinExistence type="predicted"/>
<accession>A0A1J5R841</accession>
<name>A0A1J5R841_9ZZZZ</name>
<evidence type="ECO:0000313" key="1">
    <source>
        <dbReference type="EMBL" id="OIQ85875.1"/>
    </source>
</evidence>
<organism evidence="1">
    <name type="scientific">mine drainage metagenome</name>
    <dbReference type="NCBI Taxonomy" id="410659"/>
    <lineage>
        <taxon>unclassified sequences</taxon>
        <taxon>metagenomes</taxon>
        <taxon>ecological metagenomes</taxon>
    </lineage>
</organism>
<comment type="caution">
    <text evidence="1">The sequence shown here is derived from an EMBL/GenBank/DDBJ whole genome shotgun (WGS) entry which is preliminary data.</text>
</comment>
<reference evidence="1" key="1">
    <citation type="submission" date="2016-10" db="EMBL/GenBank/DDBJ databases">
        <title>Sequence of Gallionella enrichment culture.</title>
        <authorList>
            <person name="Poehlein A."/>
            <person name="Muehling M."/>
            <person name="Daniel R."/>
        </authorList>
    </citation>
    <scope>NUCLEOTIDE SEQUENCE</scope>
</reference>
<dbReference type="AlphaFoldDB" id="A0A1J5R841"/>
<sequence length="71" mass="8229">MGPVKDVFAADRRHRHELTAVLGTVEQFKLLFERPPLLPTRPRYNAFIDQLDSIPSLRCSACHWCLLHTSR</sequence>